<proteinExistence type="predicted"/>
<dbReference type="RefSeq" id="WP_095512616.1">
    <property type="nucleotide sequence ID" value="NZ_MQWD01000005.1"/>
</dbReference>
<dbReference type="Gene3D" id="1.10.10.10">
    <property type="entry name" value="Winged helix-like DNA-binding domain superfamily/Winged helix DNA-binding domain"/>
    <property type="match status" value="1"/>
</dbReference>
<feature type="domain" description="HMA" evidence="6">
    <location>
        <begin position="202"/>
        <end position="266"/>
    </location>
</feature>
<dbReference type="InterPro" id="IPR039425">
    <property type="entry name" value="RNA_pol_sigma-70-like"/>
</dbReference>
<organism evidence="7 8">
    <name type="scientific">Rubrivirga marina</name>
    <dbReference type="NCBI Taxonomy" id="1196024"/>
    <lineage>
        <taxon>Bacteria</taxon>
        <taxon>Pseudomonadati</taxon>
        <taxon>Rhodothermota</taxon>
        <taxon>Rhodothermia</taxon>
        <taxon>Rhodothermales</taxon>
        <taxon>Rubricoccaceae</taxon>
        <taxon>Rubrivirga</taxon>
    </lineage>
</organism>
<evidence type="ECO:0000256" key="1">
    <source>
        <dbReference type="ARBA" id="ARBA00023015"/>
    </source>
</evidence>
<keyword evidence="8" id="KW-1185">Reference proteome</keyword>
<dbReference type="SUPFAM" id="SSF88946">
    <property type="entry name" value="Sigma2 domain of RNA polymerase sigma factors"/>
    <property type="match status" value="1"/>
</dbReference>
<feature type="region of interest" description="Disordered" evidence="5">
    <location>
        <begin position="75"/>
        <end position="96"/>
    </location>
</feature>
<dbReference type="GO" id="GO:0006352">
    <property type="term" value="P:DNA-templated transcription initiation"/>
    <property type="evidence" value="ECO:0007669"/>
    <property type="project" value="InterPro"/>
</dbReference>
<gene>
    <name evidence="7" type="ORF">BSZ37_20995</name>
</gene>
<dbReference type="InterPro" id="IPR014284">
    <property type="entry name" value="RNA_pol_sigma-70_dom"/>
</dbReference>
<dbReference type="PROSITE" id="PS50846">
    <property type="entry name" value="HMA_2"/>
    <property type="match status" value="1"/>
</dbReference>
<evidence type="ECO:0000256" key="4">
    <source>
        <dbReference type="ARBA" id="ARBA00023163"/>
    </source>
</evidence>
<keyword evidence="3" id="KW-0238">DNA-binding</keyword>
<accession>A0A271ITW4</accession>
<dbReference type="CDD" id="cd00371">
    <property type="entry name" value="HMA"/>
    <property type="match status" value="1"/>
</dbReference>
<evidence type="ECO:0000256" key="5">
    <source>
        <dbReference type="SAM" id="MobiDB-lite"/>
    </source>
</evidence>
<sequence>MSLSPTLLEAALAAHGEPLLAYVRQRLGPDVAEDVVQDALLKAVEGAPAMDDESDLTRWLWRVVRNATVDAHRRRDAAGRREAAWSGKQPDAEMPPEEAPRLCACYRPLLADLAPDAAYLIRAELNGEPSAALAGRLGVSPGALRVRRHRARGALRERLEDACRACAGCLDCTCDTPGSPVSHASLSPPSPSPMNTNTQNDETLRFGIEGMTCGGCVASATRALERTPGVTVEQLTLDGPAVVRLSDGADRHAVRGAVESAGFRPVFDAA</sequence>
<dbReference type="SUPFAM" id="SSF55008">
    <property type="entry name" value="HMA, heavy metal-associated domain"/>
    <property type="match status" value="1"/>
</dbReference>
<keyword evidence="1" id="KW-0805">Transcription regulation</keyword>
<dbReference type="InterPro" id="IPR036163">
    <property type="entry name" value="HMA_dom_sf"/>
</dbReference>
<dbReference type="Pfam" id="PF04542">
    <property type="entry name" value="Sigma70_r2"/>
    <property type="match status" value="1"/>
</dbReference>
<evidence type="ECO:0000256" key="2">
    <source>
        <dbReference type="ARBA" id="ARBA00023082"/>
    </source>
</evidence>
<evidence type="ECO:0000313" key="7">
    <source>
        <dbReference type="EMBL" id="PAP74652.1"/>
    </source>
</evidence>
<keyword evidence="2" id="KW-0731">Sigma factor</keyword>
<dbReference type="Proteomes" id="UP000216339">
    <property type="component" value="Unassembled WGS sequence"/>
</dbReference>
<evidence type="ECO:0000313" key="8">
    <source>
        <dbReference type="Proteomes" id="UP000216339"/>
    </source>
</evidence>
<dbReference type="PANTHER" id="PTHR43133:SF8">
    <property type="entry name" value="RNA POLYMERASE SIGMA FACTOR HI_1459-RELATED"/>
    <property type="match status" value="1"/>
</dbReference>
<dbReference type="Pfam" id="PF00403">
    <property type="entry name" value="HMA"/>
    <property type="match status" value="1"/>
</dbReference>
<dbReference type="EMBL" id="MQWD01000005">
    <property type="protein sequence ID" value="PAP74652.1"/>
    <property type="molecule type" value="Genomic_DNA"/>
</dbReference>
<dbReference type="InterPro" id="IPR007627">
    <property type="entry name" value="RNA_pol_sigma70_r2"/>
</dbReference>
<dbReference type="GO" id="GO:0016987">
    <property type="term" value="F:sigma factor activity"/>
    <property type="evidence" value="ECO:0007669"/>
    <property type="project" value="UniProtKB-KW"/>
</dbReference>
<dbReference type="AlphaFoldDB" id="A0A271ITW4"/>
<keyword evidence="4" id="KW-0804">Transcription</keyword>
<dbReference type="GO" id="GO:0046872">
    <property type="term" value="F:metal ion binding"/>
    <property type="evidence" value="ECO:0007669"/>
    <property type="project" value="InterPro"/>
</dbReference>
<reference evidence="7 8" key="1">
    <citation type="submission" date="2016-11" db="EMBL/GenBank/DDBJ databases">
        <title>Study of marine rhodopsin-containing bacteria.</title>
        <authorList>
            <person name="Yoshizawa S."/>
            <person name="Kumagai Y."/>
            <person name="Kogure K."/>
        </authorList>
    </citation>
    <scope>NUCLEOTIDE SEQUENCE [LARGE SCALE GENOMIC DNA]</scope>
    <source>
        <strain evidence="7 8">SAORIC-28</strain>
    </source>
</reference>
<dbReference type="InterPro" id="IPR006121">
    <property type="entry name" value="HMA_dom"/>
</dbReference>
<evidence type="ECO:0000259" key="6">
    <source>
        <dbReference type="PROSITE" id="PS50846"/>
    </source>
</evidence>
<comment type="caution">
    <text evidence="7">The sequence shown here is derived from an EMBL/GenBank/DDBJ whole genome shotgun (WGS) entry which is preliminary data.</text>
</comment>
<dbReference type="PANTHER" id="PTHR43133">
    <property type="entry name" value="RNA POLYMERASE ECF-TYPE SIGMA FACTO"/>
    <property type="match status" value="1"/>
</dbReference>
<dbReference type="Gene3D" id="3.30.70.100">
    <property type="match status" value="1"/>
</dbReference>
<dbReference type="GO" id="GO:0003677">
    <property type="term" value="F:DNA binding"/>
    <property type="evidence" value="ECO:0007669"/>
    <property type="project" value="UniProtKB-KW"/>
</dbReference>
<protein>
    <recommendedName>
        <fullName evidence="6">HMA domain-containing protein</fullName>
    </recommendedName>
</protein>
<feature type="region of interest" description="Disordered" evidence="5">
    <location>
        <begin position="180"/>
        <end position="200"/>
    </location>
</feature>
<dbReference type="InterPro" id="IPR013325">
    <property type="entry name" value="RNA_pol_sigma_r2"/>
</dbReference>
<dbReference type="InterPro" id="IPR036388">
    <property type="entry name" value="WH-like_DNA-bd_sf"/>
</dbReference>
<dbReference type="NCBIfam" id="TIGR02937">
    <property type="entry name" value="sigma70-ECF"/>
    <property type="match status" value="1"/>
</dbReference>
<evidence type="ECO:0000256" key="3">
    <source>
        <dbReference type="ARBA" id="ARBA00023125"/>
    </source>
</evidence>
<dbReference type="Gene3D" id="1.10.1740.10">
    <property type="match status" value="1"/>
</dbReference>
<name>A0A271ITW4_9BACT</name>
<dbReference type="OrthoDB" id="1521937at2"/>